<dbReference type="EMBL" id="JACCAS010000001">
    <property type="protein sequence ID" value="NYH21374.1"/>
    <property type="molecule type" value="Genomic_DNA"/>
</dbReference>
<evidence type="ECO:0000313" key="3">
    <source>
        <dbReference type="Proteomes" id="UP000540929"/>
    </source>
</evidence>
<evidence type="ECO:0000256" key="1">
    <source>
        <dbReference type="SAM" id="Phobius"/>
    </source>
</evidence>
<evidence type="ECO:0000313" key="2">
    <source>
        <dbReference type="EMBL" id="NYH21374.1"/>
    </source>
</evidence>
<dbReference type="Proteomes" id="UP000540929">
    <property type="component" value="Unassembled WGS sequence"/>
</dbReference>
<accession>A0A7Y9WID4</accession>
<keyword evidence="3" id="KW-1185">Reference proteome</keyword>
<protein>
    <submittedName>
        <fullName evidence="2">Putative membrane protein</fullName>
    </submittedName>
</protein>
<name>A0A7Y9WID4_9BURK</name>
<comment type="caution">
    <text evidence="2">The sequence shown here is derived from an EMBL/GenBank/DDBJ whole genome shotgun (WGS) entry which is preliminary data.</text>
</comment>
<keyword evidence="1" id="KW-0812">Transmembrane</keyword>
<keyword evidence="1" id="KW-0472">Membrane</keyword>
<sequence length="75" mass="8239">MKPKFSIHLDGRIVFRLATVGAVFVMASSLAGLSHPSNAAMGLSVAWSLFWMVLEIVWSEAEDNGDDDDDLASRW</sequence>
<reference evidence="2 3" key="1">
    <citation type="submission" date="2020-07" db="EMBL/GenBank/DDBJ databases">
        <title>Exploring microbial biodiversity for novel pathways involved in the catabolism of aromatic compounds derived from lignin.</title>
        <authorList>
            <person name="Elkins J."/>
        </authorList>
    </citation>
    <scope>NUCLEOTIDE SEQUENCE [LARGE SCALE GENOMIC DNA]</scope>
    <source>
        <strain evidence="2 3">H2C3C</strain>
    </source>
</reference>
<gene>
    <name evidence="2" type="ORF">GGD40_000853</name>
</gene>
<dbReference type="RefSeq" id="WP_179742865.1">
    <property type="nucleotide sequence ID" value="NZ_JACCAS010000001.1"/>
</dbReference>
<proteinExistence type="predicted"/>
<organism evidence="2 3">
    <name type="scientific">Paraburkholderia bryophila</name>
    <dbReference type="NCBI Taxonomy" id="420952"/>
    <lineage>
        <taxon>Bacteria</taxon>
        <taxon>Pseudomonadati</taxon>
        <taxon>Pseudomonadota</taxon>
        <taxon>Betaproteobacteria</taxon>
        <taxon>Burkholderiales</taxon>
        <taxon>Burkholderiaceae</taxon>
        <taxon>Paraburkholderia</taxon>
    </lineage>
</organism>
<dbReference type="AlphaFoldDB" id="A0A7Y9WID4"/>
<feature type="transmembrane region" description="Helical" evidence="1">
    <location>
        <begin position="12"/>
        <end position="33"/>
    </location>
</feature>
<keyword evidence="1" id="KW-1133">Transmembrane helix</keyword>